<reference evidence="1 2" key="1">
    <citation type="submission" date="2019-04" db="EMBL/GenBank/DDBJ databases">
        <title>Microbes associate with the intestines of laboratory mice.</title>
        <authorList>
            <person name="Navarre W."/>
            <person name="Wong E."/>
            <person name="Huang K."/>
            <person name="Tropini C."/>
            <person name="Ng K."/>
            <person name="Yu B."/>
        </authorList>
    </citation>
    <scope>NUCLEOTIDE SEQUENCE [LARGE SCALE GENOMIC DNA]</scope>
    <source>
        <strain evidence="1 2">NM69_E16B</strain>
    </source>
</reference>
<evidence type="ECO:0000313" key="2">
    <source>
        <dbReference type="Proteomes" id="UP000310532"/>
    </source>
</evidence>
<dbReference type="AlphaFoldDB" id="A0A4S2AMP2"/>
<comment type="caution">
    <text evidence="1">The sequence shown here is derived from an EMBL/GenBank/DDBJ whole genome shotgun (WGS) entry which is preliminary data.</text>
</comment>
<evidence type="ECO:0000313" key="1">
    <source>
        <dbReference type="EMBL" id="TGY02251.1"/>
    </source>
</evidence>
<dbReference type="Proteomes" id="UP000310532">
    <property type="component" value="Unassembled WGS sequence"/>
</dbReference>
<accession>A0A4S2AMP2</accession>
<sequence>MFFIVLDIRLIKRTYPLVISKYIKNRSVCLIDKCVRSIGLPEPMLFFTLLCSMLEILSVNLADNKERI</sequence>
<name>A0A4S2AMP2_9BACE</name>
<protein>
    <submittedName>
        <fullName evidence="1">Uncharacterized protein</fullName>
    </submittedName>
</protein>
<proteinExistence type="predicted"/>
<keyword evidence="2" id="KW-1185">Reference proteome</keyword>
<dbReference type="EMBL" id="SRYZ01000035">
    <property type="protein sequence ID" value="TGY02251.1"/>
    <property type="molecule type" value="Genomic_DNA"/>
</dbReference>
<organism evidence="1 2">
    <name type="scientific">Bacteroides muris</name>
    <name type="common">ex Afrizal et al. 2022</name>
    <dbReference type="NCBI Taxonomy" id="2516960"/>
    <lineage>
        <taxon>Bacteria</taxon>
        <taxon>Pseudomonadati</taxon>
        <taxon>Bacteroidota</taxon>
        <taxon>Bacteroidia</taxon>
        <taxon>Bacteroidales</taxon>
        <taxon>Bacteroidaceae</taxon>
        <taxon>Bacteroides</taxon>
    </lineage>
</organism>
<gene>
    <name evidence="1" type="ORF">E5355_13730</name>
</gene>